<evidence type="ECO:0000256" key="1">
    <source>
        <dbReference type="ARBA" id="ARBA00004651"/>
    </source>
</evidence>
<dbReference type="InterPro" id="IPR023214">
    <property type="entry name" value="HAD_sf"/>
</dbReference>
<keyword evidence="4 12" id="KW-0812">Transmembrane</keyword>
<dbReference type="SMART" id="SM00831">
    <property type="entry name" value="Cation_ATPase_N"/>
    <property type="match status" value="1"/>
</dbReference>
<dbReference type="Gene3D" id="2.70.150.10">
    <property type="entry name" value="Calcium-transporting ATPase, cytoplasmic transduction domain A"/>
    <property type="match status" value="1"/>
</dbReference>
<evidence type="ECO:0000256" key="3">
    <source>
        <dbReference type="ARBA" id="ARBA00022475"/>
    </source>
</evidence>
<keyword evidence="8 12" id="KW-1133">Transmembrane helix</keyword>
<keyword evidence="6" id="KW-0067">ATP-binding</keyword>
<keyword evidence="15" id="KW-1185">Reference proteome</keyword>
<proteinExistence type="inferred from homology"/>
<evidence type="ECO:0000259" key="13">
    <source>
        <dbReference type="SMART" id="SM00831"/>
    </source>
</evidence>
<name>A0A4R8UGV2_9MICO</name>
<feature type="transmembrane region" description="Helical" evidence="12">
    <location>
        <begin position="931"/>
        <end position="947"/>
    </location>
</feature>
<evidence type="ECO:0000256" key="4">
    <source>
        <dbReference type="ARBA" id="ARBA00022692"/>
    </source>
</evidence>
<dbReference type="GO" id="GO:0030007">
    <property type="term" value="P:intracellular potassium ion homeostasis"/>
    <property type="evidence" value="ECO:0007669"/>
    <property type="project" value="TreeGrafter"/>
</dbReference>
<dbReference type="GO" id="GO:0005524">
    <property type="term" value="F:ATP binding"/>
    <property type="evidence" value="ECO:0007669"/>
    <property type="project" value="UniProtKB-KW"/>
</dbReference>
<dbReference type="GO" id="GO:0005886">
    <property type="term" value="C:plasma membrane"/>
    <property type="evidence" value="ECO:0007669"/>
    <property type="project" value="UniProtKB-SubCell"/>
</dbReference>
<dbReference type="InterPro" id="IPR023299">
    <property type="entry name" value="ATPase_P-typ_cyto_dom_N"/>
</dbReference>
<dbReference type="Gene3D" id="3.40.1110.10">
    <property type="entry name" value="Calcium-transporting ATPase, cytoplasmic domain N"/>
    <property type="match status" value="1"/>
</dbReference>
<feature type="transmembrane region" description="Helical" evidence="12">
    <location>
        <begin position="286"/>
        <end position="313"/>
    </location>
</feature>
<dbReference type="OrthoDB" id="9814270at2"/>
<dbReference type="PRINTS" id="PR00119">
    <property type="entry name" value="CATATPASE"/>
</dbReference>
<dbReference type="Proteomes" id="UP000297866">
    <property type="component" value="Unassembled WGS sequence"/>
</dbReference>
<evidence type="ECO:0000313" key="15">
    <source>
        <dbReference type="Proteomes" id="UP000297866"/>
    </source>
</evidence>
<feature type="transmembrane region" description="Helical" evidence="12">
    <location>
        <begin position="828"/>
        <end position="850"/>
    </location>
</feature>
<dbReference type="SFLD" id="SFLDS00003">
    <property type="entry name" value="Haloacid_Dehalogenase"/>
    <property type="match status" value="1"/>
</dbReference>
<dbReference type="Pfam" id="PF00122">
    <property type="entry name" value="E1-E2_ATPase"/>
    <property type="match status" value="1"/>
</dbReference>
<feature type="transmembrane region" description="Helical" evidence="12">
    <location>
        <begin position="776"/>
        <end position="793"/>
    </location>
</feature>
<evidence type="ECO:0000256" key="9">
    <source>
        <dbReference type="ARBA" id="ARBA00023136"/>
    </source>
</evidence>
<dbReference type="SFLD" id="SFLDF00027">
    <property type="entry name" value="p-type_atpase"/>
    <property type="match status" value="1"/>
</dbReference>
<dbReference type="InterPro" id="IPR008250">
    <property type="entry name" value="ATPase_P-typ_transduc_dom_A_sf"/>
</dbReference>
<feature type="transmembrane region" description="Helical" evidence="12">
    <location>
        <begin position="750"/>
        <end position="770"/>
    </location>
</feature>
<organism evidence="14 15">
    <name type="scientific">Cryobacterium tagatosivorans</name>
    <dbReference type="NCBI Taxonomy" id="1259199"/>
    <lineage>
        <taxon>Bacteria</taxon>
        <taxon>Bacillati</taxon>
        <taxon>Actinomycetota</taxon>
        <taxon>Actinomycetes</taxon>
        <taxon>Micrococcales</taxon>
        <taxon>Microbacteriaceae</taxon>
        <taxon>Cryobacterium</taxon>
    </lineage>
</organism>
<feature type="region of interest" description="Disordered" evidence="11">
    <location>
        <begin position="374"/>
        <end position="420"/>
    </location>
</feature>
<dbReference type="GO" id="GO:0005391">
    <property type="term" value="F:P-type sodium:potassium-exchanging transporter activity"/>
    <property type="evidence" value="ECO:0007669"/>
    <property type="project" value="TreeGrafter"/>
</dbReference>
<feature type="transmembrane region" description="Helical" evidence="12">
    <location>
        <begin position="65"/>
        <end position="81"/>
    </location>
</feature>
<protein>
    <submittedName>
        <fullName evidence="14">Cation-translocating P-type ATPase</fullName>
    </submittedName>
</protein>
<comment type="subcellular location">
    <subcellularLocation>
        <location evidence="1">Cell membrane</location>
        <topology evidence="1">Multi-pass membrane protein</topology>
    </subcellularLocation>
</comment>
<dbReference type="AlphaFoldDB" id="A0A4R8UGV2"/>
<feature type="transmembrane region" description="Helical" evidence="12">
    <location>
        <begin position="862"/>
        <end position="878"/>
    </location>
</feature>
<comment type="caution">
    <text evidence="14">The sequence shown here is derived from an EMBL/GenBank/DDBJ whole genome shotgun (WGS) entry which is preliminary data.</text>
</comment>
<dbReference type="SUPFAM" id="SSF81660">
    <property type="entry name" value="Metal cation-transporting ATPase, ATP-binding domain N"/>
    <property type="match status" value="1"/>
</dbReference>
<dbReference type="GO" id="GO:0006883">
    <property type="term" value="P:intracellular sodium ion homeostasis"/>
    <property type="evidence" value="ECO:0007669"/>
    <property type="project" value="TreeGrafter"/>
</dbReference>
<dbReference type="SUPFAM" id="SSF56784">
    <property type="entry name" value="HAD-like"/>
    <property type="match status" value="1"/>
</dbReference>
<dbReference type="InterPro" id="IPR018303">
    <property type="entry name" value="ATPase_P-typ_P_site"/>
</dbReference>
<dbReference type="Pfam" id="PF00689">
    <property type="entry name" value="Cation_ATPase_C"/>
    <property type="match status" value="1"/>
</dbReference>
<feature type="transmembrane region" description="Helical" evidence="12">
    <location>
        <begin position="93"/>
        <end position="111"/>
    </location>
</feature>
<gene>
    <name evidence="14" type="ORF">E3O23_05175</name>
</gene>
<dbReference type="PANTHER" id="PTHR43294">
    <property type="entry name" value="SODIUM/POTASSIUM-TRANSPORTING ATPASE SUBUNIT ALPHA"/>
    <property type="match status" value="1"/>
</dbReference>
<dbReference type="EMBL" id="SOEZ01000026">
    <property type="protein sequence ID" value="TFB53430.1"/>
    <property type="molecule type" value="Genomic_DNA"/>
</dbReference>
<dbReference type="InterPro" id="IPR036412">
    <property type="entry name" value="HAD-like_sf"/>
</dbReference>
<accession>A0A4R8UGV2</accession>
<comment type="catalytic activity">
    <reaction evidence="10">
        <text>ATP + H2O = ADP + phosphate + H(+)</text>
        <dbReference type="Rhea" id="RHEA:13065"/>
        <dbReference type="ChEBI" id="CHEBI:15377"/>
        <dbReference type="ChEBI" id="CHEBI:15378"/>
        <dbReference type="ChEBI" id="CHEBI:30616"/>
        <dbReference type="ChEBI" id="CHEBI:43474"/>
        <dbReference type="ChEBI" id="CHEBI:456216"/>
    </reaction>
</comment>
<dbReference type="InterPro" id="IPR044492">
    <property type="entry name" value="P_typ_ATPase_HD_dom"/>
</dbReference>
<evidence type="ECO:0000256" key="7">
    <source>
        <dbReference type="ARBA" id="ARBA00022967"/>
    </source>
</evidence>
<comment type="similarity">
    <text evidence="2">Belongs to the cation transport ATPase (P-type) (TC 3.A.3) family. Type IIA subfamily.</text>
</comment>
<reference evidence="14 15" key="1">
    <citation type="submission" date="2019-03" db="EMBL/GenBank/DDBJ databases">
        <title>Genomics of glacier-inhabiting Cryobacterium strains.</title>
        <authorList>
            <person name="Liu Q."/>
            <person name="Xin Y.-H."/>
        </authorList>
    </citation>
    <scope>NUCLEOTIDE SEQUENCE [LARGE SCALE GENOMIC DNA]</scope>
    <source>
        <strain evidence="14 15">Sr47</strain>
    </source>
</reference>
<dbReference type="PRINTS" id="PR00120">
    <property type="entry name" value="HATPASE"/>
</dbReference>
<dbReference type="NCBIfam" id="TIGR01494">
    <property type="entry name" value="ATPase_P-type"/>
    <property type="match status" value="2"/>
</dbReference>
<sequence>MGAETAHPSRVDAEDVARGLEVDPAVGLGVAEAARRLERDGPNELRGIPPVPIWRKILAQFHDPLVYLLLVAVAVSIGAWLFERADGSDSWPIDAIVIAAIVVLNAVLGFVQEARAGDAVAALSTMTAASSTVLRSGELATVPSADLVRGDVLVLGEGDHVGADARLLSESALRVAEASLTGESEAVGKRPDTLPGAAQLGDRLNMVFKGTSVVEGVGRAVVTGTGMDTEVGAIATMLDATPAHVTPLQRELERISRTLGLVVIGIALVVMLTIVLAQGVSTPADYVTVFLLGISLAVAAVPEGLPAILSVVLSIGVQRMARRNAVVKNLKSVETLGAASVICADKTGTLTKNEMTIERVLTASGEARVTGVGYRPEGEVLDADGRPLGGADRGDPDLGGADLGGADRGDPDLSDPDLSDPALHAEVLRTLGIGSLAGNAQLLEHDGVWEIQGDPTEAAFLVAAGKLVGTNGRVARFGRRGEVPFTSDRKMMSTLHEEKADGSLRIFSKGAPDVLLERCNRIQVGEAVVPLDEQRRRRAHEDVRALSAQAFRTLGVAYSHVDPGSTPIDESHEHDLIYTGVVGIIDPPRDEATAAIAEAHRAGVRVIMITGDHPGTAARIASDLGIVPPGSTAISGLELDRLDEPGLADAVRRASVFARVSPRHKLRIIDALQANGQIVAMTGDGVNDAPALKSADIGVAMGITGTAVTKEAATMILADDNFATIVVAVRQGRVIFDNIRKFLRYLLSSNMGEVLTVFLGVLFAGALGLSGASDEAVVLPLLVTQILWINLVTDSGPALAMGVDPEIDDVMARPPRGLTDPAVDARMWLGILSTGVVMAIVTLATIDLFLPGGLLPGDDSLAVARTAGFTTLVFAQLFNAFNARSETSSAFRRLFVNRWLWGAIALTVLLQVAVVQLPFLQVAFGTARLDAVHWLICVAMASGVLWVEELRKVVLRGLDRA</sequence>
<dbReference type="SUPFAM" id="SSF81665">
    <property type="entry name" value="Calcium ATPase, transmembrane domain M"/>
    <property type="match status" value="1"/>
</dbReference>
<keyword evidence="3" id="KW-1003">Cell membrane</keyword>
<dbReference type="InterPro" id="IPR023298">
    <property type="entry name" value="ATPase_P-typ_TM_dom_sf"/>
</dbReference>
<dbReference type="InterPro" id="IPR050510">
    <property type="entry name" value="Cation_transp_ATPase_P-type"/>
</dbReference>
<dbReference type="GO" id="GO:0016887">
    <property type="term" value="F:ATP hydrolysis activity"/>
    <property type="evidence" value="ECO:0007669"/>
    <property type="project" value="InterPro"/>
</dbReference>
<keyword evidence="5" id="KW-0547">Nucleotide-binding</keyword>
<dbReference type="FunFam" id="3.40.50.1000:FF:000028">
    <property type="entry name" value="Calcium-transporting P-type ATPase, putative"/>
    <property type="match status" value="1"/>
</dbReference>
<dbReference type="Gene3D" id="1.20.1110.10">
    <property type="entry name" value="Calcium-transporting ATPase, transmembrane domain"/>
    <property type="match status" value="1"/>
</dbReference>
<dbReference type="InterPro" id="IPR001757">
    <property type="entry name" value="P_typ_ATPase"/>
</dbReference>
<evidence type="ECO:0000256" key="8">
    <source>
        <dbReference type="ARBA" id="ARBA00022989"/>
    </source>
</evidence>
<feature type="transmembrane region" description="Helical" evidence="12">
    <location>
        <begin position="259"/>
        <end position="280"/>
    </location>
</feature>
<evidence type="ECO:0000313" key="14">
    <source>
        <dbReference type="EMBL" id="TFB53430.1"/>
    </source>
</evidence>
<dbReference type="PROSITE" id="PS00154">
    <property type="entry name" value="ATPASE_E1_E2"/>
    <property type="match status" value="1"/>
</dbReference>
<evidence type="ECO:0000256" key="2">
    <source>
        <dbReference type="ARBA" id="ARBA00005675"/>
    </source>
</evidence>
<evidence type="ECO:0000256" key="12">
    <source>
        <dbReference type="SAM" id="Phobius"/>
    </source>
</evidence>
<feature type="transmembrane region" description="Helical" evidence="12">
    <location>
        <begin position="899"/>
        <end position="919"/>
    </location>
</feature>
<dbReference type="InterPro" id="IPR004014">
    <property type="entry name" value="ATPase_P-typ_cation-transptr_N"/>
</dbReference>
<evidence type="ECO:0000256" key="10">
    <source>
        <dbReference type="ARBA" id="ARBA00049360"/>
    </source>
</evidence>
<dbReference type="Pfam" id="PF13246">
    <property type="entry name" value="Cation_ATPase"/>
    <property type="match status" value="1"/>
</dbReference>
<dbReference type="Gene3D" id="3.40.50.1000">
    <property type="entry name" value="HAD superfamily/HAD-like"/>
    <property type="match status" value="1"/>
</dbReference>
<keyword evidence="9 12" id="KW-0472">Membrane</keyword>
<dbReference type="GO" id="GO:0036376">
    <property type="term" value="P:sodium ion export across plasma membrane"/>
    <property type="evidence" value="ECO:0007669"/>
    <property type="project" value="TreeGrafter"/>
</dbReference>
<dbReference type="SUPFAM" id="SSF81653">
    <property type="entry name" value="Calcium ATPase, transduction domain A"/>
    <property type="match status" value="1"/>
</dbReference>
<dbReference type="RefSeq" id="WP_134488836.1">
    <property type="nucleotide sequence ID" value="NZ_SOEZ01000026.1"/>
</dbReference>
<evidence type="ECO:0000256" key="6">
    <source>
        <dbReference type="ARBA" id="ARBA00022840"/>
    </source>
</evidence>
<keyword evidence="7" id="KW-1278">Translocase</keyword>
<dbReference type="SFLD" id="SFLDG00002">
    <property type="entry name" value="C1.7:_P-type_atpase_like"/>
    <property type="match status" value="1"/>
</dbReference>
<feature type="domain" description="Cation-transporting P-type ATPase N-terminal" evidence="13">
    <location>
        <begin position="7"/>
        <end position="81"/>
    </location>
</feature>
<dbReference type="Pfam" id="PF00690">
    <property type="entry name" value="Cation_ATPase_N"/>
    <property type="match status" value="1"/>
</dbReference>
<dbReference type="InterPro" id="IPR006068">
    <property type="entry name" value="ATPase_P-typ_cation-transptr_C"/>
</dbReference>
<dbReference type="GO" id="GO:1990573">
    <property type="term" value="P:potassium ion import across plasma membrane"/>
    <property type="evidence" value="ECO:0007669"/>
    <property type="project" value="TreeGrafter"/>
</dbReference>
<evidence type="ECO:0000256" key="5">
    <source>
        <dbReference type="ARBA" id="ARBA00022741"/>
    </source>
</evidence>
<dbReference type="GO" id="GO:1902600">
    <property type="term" value="P:proton transmembrane transport"/>
    <property type="evidence" value="ECO:0007669"/>
    <property type="project" value="TreeGrafter"/>
</dbReference>
<evidence type="ECO:0000256" key="11">
    <source>
        <dbReference type="SAM" id="MobiDB-lite"/>
    </source>
</evidence>
<dbReference type="PANTHER" id="PTHR43294:SF21">
    <property type="entry name" value="CATION TRANSPORTING ATPASE"/>
    <property type="match status" value="1"/>
</dbReference>
<dbReference type="InterPro" id="IPR059000">
    <property type="entry name" value="ATPase_P-type_domA"/>
</dbReference>